<dbReference type="Proteomes" id="UP000679749">
    <property type="component" value="Unassembled WGS sequence"/>
</dbReference>
<dbReference type="InterPro" id="IPR029069">
    <property type="entry name" value="HotDog_dom_sf"/>
</dbReference>
<feature type="domain" description="Thioesterase" evidence="2">
    <location>
        <begin position="74"/>
        <end position="148"/>
    </location>
</feature>
<keyword evidence="1" id="KW-0378">Hydrolase</keyword>
<gene>
    <name evidence="3" type="ORF">KHA99_05790</name>
</gene>
<dbReference type="SUPFAM" id="SSF54637">
    <property type="entry name" value="Thioesterase/thiol ester dehydrase-isomerase"/>
    <property type="match status" value="1"/>
</dbReference>
<dbReference type="NCBIfam" id="TIGR00369">
    <property type="entry name" value="unchar_dom_1"/>
    <property type="match status" value="1"/>
</dbReference>
<dbReference type="Gene3D" id="3.10.129.10">
    <property type="entry name" value="Hotdog Thioesterase"/>
    <property type="match status" value="1"/>
</dbReference>
<dbReference type="AlphaFoldDB" id="A0A942TZZ1"/>
<evidence type="ECO:0000259" key="2">
    <source>
        <dbReference type="Pfam" id="PF03061"/>
    </source>
</evidence>
<dbReference type="PANTHER" id="PTHR47260:SF1">
    <property type="entry name" value="UPF0644 PROTEIN PB2B4.06"/>
    <property type="match status" value="1"/>
</dbReference>
<dbReference type="PANTHER" id="PTHR47260">
    <property type="entry name" value="UPF0644 PROTEIN PB2B4.06"/>
    <property type="match status" value="1"/>
</dbReference>
<reference evidence="3" key="1">
    <citation type="submission" date="2021-05" db="EMBL/GenBank/DDBJ databases">
        <title>Novel Bacillus species.</title>
        <authorList>
            <person name="Liu G."/>
        </authorList>
    </citation>
    <scope>NUCLEOTIDE SEQUENCE</scope>
    <source>
        <strain evidence="3">FJAT-49825</strain>
    </source>
</reference>
<accession>A0A942TZZ1</accession>
<comment type="caution">
    <text evidence="3">The sequence shown here is derived from an EMBL/GenBank/DDBJ whole genome shotgun (WGS) entry which is preliminary data.</text>
</comment>
<dbReference type="Pfam" id="PF03061">
    <property type="entry name" value="4HBT"/>
    <property type="match status" value="1"/>
</dbReference>
<proteinExistence type="predicted"/>
<dbReference type="InterPro" id="IPR003736">
    <property type="entry name" value="PAAI_dom"/>
</dbReference>
<name>A0A942TZZ1_9BACI</name>
<protein>
    <submittedName>
        <fullName evidence="3">PaaI family thioesterase</fullName>
    </submittedName>
</protein>
<dbReference type="CDD" id="cd03443">
    <property type="entry name" value="PaaI_thioesterase"/>
    <property type="match status" value="1"/>
</dbReference>
<keyword evidence="4" id="KW-1185">Reference proteome</keyword>
<dbReference type="EMBL" id="JAGYPF010000001">
    <property type="protein sequence ID" value="MBS4211971.1"/>
    <property type="molecule type" value="Genomic_DNA"/>
</dbReference>
<dbReference type="InterPro" id="IPR052061">
    <property type="entry name" value="PTE-AB_protein"/>
</dbReference>
<dbReference type="InterPro" id="IPR006683">
    <property type="entry name" value="Thioestr_dom"/>
</dbReference>
<dbReference type="RefSeq" id="WP_213116449.1">
    <property type="nucleotide sequence ID" value="NZ_JAGYPF010000001.1"/>
</dbReference>
<evidence type="ECO:0000256" key="1">
    <source>
        <dbReference type="ARBA" id="ARBA00022801"/>
    </source>
</evidence>
<evidence type="ECO:0000313" key="3">
    <source>
        <dbReference type="EMBL" id="MBS4211971.1"/>
    </source>
</evidence>
<evidence type="ECO:0000313" key="4">
    <source>
        <dbReference type="Proteomes" id="UP000679749"/>
    </source>
</evidence>
<sequence length="160" mass="17461">MKQELRQLLEDCIENGSESDLESLASLLRGVQQKIDMNSDTYIGHLLHMDRKMDKNTCEITIPINPIIHNNLDIVHGGITATVLDTAMGSLANYVLPEGLGAVTNQLNIHYIAPGIGDTLSCKADIIHHGTKTIVVSGTAYRNDGKKIAYATGTFFIINK</sequence>
<organism evidence="3 4">
    <name type="scientific">Neobacillus rhizophilus</name>
    <dbReference type="NCBI Taxonomy" id="2833579"/>
    <lineage>
        <taxon>Bacteria</taxon>
        <taxon>Bacillati</taxon>
        <taxon>Bacillota</taxon>
        <taxon>Bacilli</taxon>
        <taxon>Bacillales</taxon>
        <taxon>Bacillaceae</taxon>
        <taxon>Neobacillus</taxon>
    </lineage>
</organism>
<dbReference type="GO" id="GO:0016289">
    <property type="term" value="F:acyl-CoA hydrolase activity"/>
    <property type="evidence" value="ECO:0007669"/>
    <property type="project" value="UniProtKB-ARBA"/>
</dbReference>